<evidence type="ECO:0000313" key="4">
    <source>
        <dbReference type="Proteomes" id="UP000051673"/>
    </source>
</evidence>
<feature type="transmembrane region" description="Helical" evidence="2">
    <location>
        <begin position="7"/>
        <end position="28"/>
    </location>
</feature>
<dbReference type="EMBL" id="JQCD01000024">
    <property type="protein sequence ID" value="KRN77018.1"/>
    <property type="molecule type" value="Genomic_DNA"/>
</dbReference>
<feature type="region of interest" description="Disordered" evidence="1">
    <location>
        <begin position="179"/>
        <end position="198"/>
    </location>
</feature>
<evidence type="ECO:0008006" key="5">
    <source>
        <dbReference type="Google" id="ProtNLM"/>
    </source>
</evidence>
<reference evidence="3 4" key="1">
    <citation type="journal article" date="2015" name="Genome Announc.">
        <title>Expanding the biotechnology potential of lactobacilli through comparative genomics of 213 strains and associated genera.</title>
        <authorList>
            <person name="Sun Z."/>
            <person name="Harris H.M."/>
            <person name="McCann A."/>
            <person name="Guo C."/>
            <person name="Argimon S."/>
            <person name="Zhang W."/>
            <person name="Yang X."/>
            <person name="Jeffery I.B."/>
            <person name="Cooney J.C."/>
            <person name="Kagawa T.F."/>
            <person name="Liu W."/>
            <person name="Song Y."/>
            <person name="Salvetti E."/>
            <person name="Wrobel A."/>
            <person name="Rasinkangas P."/>
            <person name="Parkhill J."/>
            <person name="Rea M.C."/>
            <person name="O'Sullivan O."/>
            <person name="Ritari J."/>
            <person name="Douillard F.P."/>
            <person name="Paul Ross R."/>
            <person name="Yang R."/>
            <person name="Briner A.E."/>
            <person name="Felis G.E."/>
            <person name="de Vos W.M."/>
            <person name="Barrangou R."/>
            <person name="Klaenhammer T.R."/>
            <person name="Caufield P.W."/>
            <person name="Cui Y."/>
            <person name="Zhang H."/>
            <person name="O'Toole P.W."/>
        </authorList>
    </citation>
    <scope>NUCLEOTIDE SEQUENCE [LARGE SCALE GENOMIC DNA]</scope>
    <source>
        <strain evidence="3 4">DSM 20014</strain>
    </source>
</reference>
<accession>A0A0R2JR25</accession>
<evidence type="ECO:0000256" key="1">
    <source>
        <dbReference type="SAM" id="MobiDB-lite"/>
    </source>
</evidence>
<gene>
    <name evidence="3" type="ORF">IV67_GL000531</name>
</gene>
<dbReference type="PATRIC" id="fig|1620.3.peg.538"/>
<keyword evidence="2" id="KW-0812">Transmembrane</keyword>
<keyword evidence="4" id="KW-1185">Reference proteome</keyword>
<organism evidence="3 4">
    <name type="scientific">Weissella minor</name>
    <dbReference type="NCBI Taxonomy" id="1620"/>
    <lineage>
        <taxon>Bacteria</taxon>
        <taxon>Bacillati</taxon>
        <taxon>Bacillota</taxon>
        <taxon>Bacilli</taxon>
        <taxon>Lactobacillales</taxon>
        <taxon>Lactobacillaceae</taxon>
        <taxon>Weissella</taxon>
    </lineage>
</organism>
<sequence>MTKTKKAGLFLVNLILIAFFSSVAALYYQVWPWKITYINDELKQINHFIATNNLWHHIMFWTALVLLVLSILMIFTYLFVPSKLSSYSFKNGKDTLTLMPKAIERFVKTSVDNAEFMDNPKVSVDVKKRKINVKVRGKLRSSADVTTKEQAWSEQLKHDLDSMLGLKQKTKVNVKLVDLKEEAGKQPEKHHAKKSRVE</sequence>
<protein>
    <recommendedName>
        <fullName evidence="5">Alkaline shock response membrane anchor protein AmaP</fullName>
    </recommendedName>
</protein>
<dbReference type="Proteomes" id="UP000051673">
    <property type="component" value="Unassembled WGS sequence"/>
</dbReference>
<name>A0A0R2JR25_9LACO</name>
<evidence type="ECO:0000313" key="3">
    <source>
        <dbReference type="EMBL" id="KRN77018.1"/>
    </source>
</evidence>
<evidence type="ECO:0000256" key="2">
    <source>
        <dbReference type="SAM" id="Phobius"/>
    </source>
</evidence>
<dbReference type="OrthoDB" id="2249586at2"/>
<keyword evidence="2" id="KW-1133">Transmembrane helix</keyword>
<feature type="transmembrane region" description="Helical" evidence="2">
    <location>
        <begin position="58"/>
        <end position="80"/>
    </location>
</feature>
<dbReference type="NCBIfam" id="NF033218">
    <property type="entry name" value="anchor_AmaP"/>
    <property type="match status" value="1"/>
</dbReference>
<proteinExistence type="predicted"/>
<keyword evidence="2" id="KW-0472">Membrane</keyword>
<comment type="caution">
    <text evidence="3">The sequence shown here is derived from an EMBL/GenBank/DDBJ whole genome shotgun (WGS) entry which is preliminary data.</text>
</comment>
<dbReference type="AlphaFoldDB" id="A0A0R2JR25"/>
<dbReference type="RefSeq" id="WP_057787910.1">
    <property type="nucleotide sequence ID" value="NZ_JQCD01000024.1"/>
</dbReference>
<dbReference type="STRING" id="1620.IV67_GL000531"/>